<protein>
    <submittedName>
        <fullName evidence="1">Beta-lactamase domain-containing protein</fullName>
    </submittedName>
</protein>
<organism evidence="1 2">
    <name type="scientific">Caballeronia hypogeia</name>
    <dbReference type="NCBI Taxonomy" id="1777140"/>
    <lineage>
        <taxon>Bacteria</taxon>
        <taxon>Pseudomonadati</taxon>
        <taxon>Pseudomonadota</taxon>
        <taxon>Betaproteobacteria</taxon>
        <taxon>Burkholderiales</taxon>
        <taxon>Burkholderiaceae</taxon>
        <taxon>Caballeronia</taxon>
    </lineage>
</organism>
<dbReference type="AlphaFoldDB" id="A0A158DML6"/>
<proteinExistence type="predicted"/>
<evidence type="ECO:0000313" key="1">
    <source>
        <dbReference type="EMBL" id="SAK95436.1"/>
    </source>
</evidence>
<gene>
    <name evidence="1" type="ORF">AWB79_07222</name>
</gene>
<name>A0A158DML6_9BURK</name>
<dbReference type="OrthoDB" id="4127440at1224"/>
<evidence type="ECO:0000313" key="2">
    <source>
        <dbReference type="Proteomes" id="UP000054851"/>
    </source>
</evidence>
<dbReference type="STRING" id="1777140.AWB79_07222"/>
<dbReference type="EMBL" id="FCOA02000049">
    <property type="protein sequence ID" value="SAK95436.1"/>
    <property type="molecule type" value="Genomic_DNA"/>
</dbReference>
<accession>A0A158DML6</accession>
<reference evidence="1" key="1">
    <citation type="submission" date="2016-01" db="EMBL/GenBank/DDBJ databases">
        <authorList>
            <person name="Peeters C."/>
        </authorList>
    </citation>
    <scope>NUCLEOTIDE SEQUENCE</scope>
    <source>
        <strain evidence="1">LMG 29322</strain>
    </source>
</reference>
<keyword evidence="2" id="KW-1185">Reference proteome</keyword>
<dbReference type="RefSeq" id="WP_061172226.1">
    <property type="nucleotide sequence ID" value="NZ_FCOA02000049.1"/>
</dbReference>
<dbReference type="Proteomes" id="UP000054851">
    <property type="component" value="Unassembled WGS sequence"/>
</dbReference>
<comment type="caution">
    <text evidence="1">The sequence shown here is derived from an EMBL/GenBank/DDBJ whole genome shotgun (WGS) entry which is preliminary data.</text>
</comment>
<sequence>MPGRGAALRDPLACRTAIDDTRRFVRTVIETVRQSIGDHASLKECYERTLHAMEPEFGDWPVFRPVLPFDVVRAYEELTGVEHPTRPSTTRS</sequence>